<reference evidence="11 12" key="1">
    <citation type="submission" date="2017-02" db="EMBL/GenBank/DDBJ databases">
        <title>Draft genome of Saccharomonospora sp. 154.</title>
        <authorList>
            <person name="Alonso-Carmona G.S."/>
            <person name="De La Haba R."/>
            <person name="Vera-Gargallo B."/>
            <person name="Sandoval-Trujillo A.H."/>
            <person name="Ramirez-Duran N."/>
            <person name="Ventosa A."/>
        </authorList>
    </citation>
    <scope>NUCLEOTIDE SEQUENCE [LARGE SCALE GENOMIC DNA]</scope>
    <source>
        <strain evidence="11 12">LRS4.154</strain>
    </source>
</reference>
<keyword evidence="4 10" id="KW-0808">Transferase</keyword>
<keyword evidence="7 10" id="KW-0067">ATP-binding</keyword>
<evidence type="ECO:0000256" key="1">
    <source>
        <dbReference type="ARBA" id="ARBA00004761"/>
    </source>
</evidence>
<dbReference type="STRING" id="1962155.B1813_05605"/>
<dbReference type="InterPro" id="IPR006001">
    <property type="entry name" value="Therm_gnt_kin"/>
</dbReference>
<comment type="pathway">
    <text evidence="1">Carbohydrate acid metabolism.</text>
</comment>
<dbReference type="GO" id="GO:0005737">
    <property type="term" value="C:cytoplasm"/>
    <property type="evidence" value="ECO:0007669"/>
    <property type="project" value="TreeGrafter"/>
</dbReference>
<evidence type="ECO:0000313" key="12">
    <source>
        <dbReference type="Proteomes" id="UP000192591"/>
    </source>
</evidence>
<dbReference type="Proteomes" id="UP000192591">
    <property type="component" value="Unassembled WGS sequence"/>
</dbReference>
<comment type="caution">
    <text evidence="11">The sequence shown here is derived from an EMBL/GenBank/DDBJ whole genome shotgun (WGS) entry which is preliminary data.</text>
</comment>
<dbReference type="GO" id="GO:0019521">
    <property type="term" value="P:D-gluconate metabolic process"/>
    <property type="evidence" value="ECO:0007669"/>
    <property type="project" value="UniProtKB-KW"/>
</dbReference>
<protein>
    <recommendedName>
        <fullName evidence="3 10">Gluconokinase</fullName>
        <ecNumber evidence="3 10">2.7.1.12</ecNumber>
    </recommendedName>
</protein>
<dbReference type="RefSeq" id="WP_081190898.1">
    <property type="nucleotide sequence ID" value="NZ_MWIH01000003.1"/>
</dbReference>
<dbReference type="FunFam" id="3.40.50.300:FF:000522">
    <property type="entry name" value="Gluconokinase"/>
    <property type="match status" value="1"/>
</dbReference>
<keyword evidence="5 10" id="KW-0547">Nucleotide-binding</keyword>
<dbReference type="Gene3D" id="3.40.50.300">
    <property type="entry name" value="P-loop containing nucleotide triphosphate hydrolases"/>
    <property type="match status" value="1"/>
</dbReference>
<dbReference type="Pfam" id="PF13671">
    <property type="entry name" value="AAA_33"/>
    <property type="match status" value="1"/>
</dbReference>
<dbReference type="CDD" id="cd02021">
    <property type="entry name" value="GntK"/>
    <property type="match status" value="1"/>
</dbReference>
<keyword evidence="6 10" id="KW-0418">Kinase</keyword>
<evidence type="ECO:0000256" key="10">
    <source>
        <dbReference type="RuleBase" id="RU363066"/>
    </source>
</evidence>
<organism evidence="11 12">
    <name type="scientific">Saccharomonospora piscinae</name>
    <dbReference type="NCBI Taxonomy" id="687388"/>
    <lineage>
        <taxon>Bacteria</taxon>
        <taxon>Bacillati</taxon>
        <taxon>Actinomycetota</taxon>
        <taxon>Actinomycetes</taxon>
        <taxon>Pseudonocardiales</taxon>
        <taxon>Pseudonocardiaceae</taxon>
        <taxon>Saccharomonospora</taxon>
    </lineage>
</organism>
<comment type="catalytic activity">
    <reaction evidence="9 10">
        <text>D-gluconate + ATP = 6-phospho-D-gluconate + ADP + H(+)</text>
        <dbReference type="Rhea" id="RHEA:19433"/>
        <dbReference type="ChEBI" id="CHEBI:15378"/>
        <dbReference type="ChEBI" id="CHEBI:18391"/>
        <dbReference type="ChEBI" id="CHEBI:30616"/>
        <dbReference type="ChEBI" id="CHEBI:58759"/>
        <dbReference type="ChEBI" id="CHEBI:456216"/>
        <dbReference type="EC" id="2.7.1.12"/>
    </reaction>
</comment>
<dbReference type="NCBIfam" id="TIGR01313">
    <property type="entry name" value="therm_gnt_kin"/>
    <property type="match status" value="1"/>
</dbReference>
<keyword evidence="8" id="KW-0311">Gluconate utilization</keyword>
<dbReference type="GO" id="GO:0005524">
    <property type="term" value="F:ATP binding"/>
    <property type="evidence" value="ECO:0007669"/>
    <property type="project" value="UniProtKB-KW"/>
</dbReference>
<keyword evidence="12" id="KW-1185">Reference proteome</keyword>
<dbReference type="PANTHER" id="PTHR43442">
    <property type="entry name" value="GLUCONOKINASE-RELATED"/>
    <property type="match status" value="1"/>
</dbReference>
<comment type="similarity">
    <text evidence="2 10">Belongs to the gluconokinase GntK/GntV family.</text>
</comment>
<dbReference type="InterPro" id="IPR027417">
    <property type="entry name" value="P-loop_NTPase"/>
</dbReference>
<dbReference type="GO" id="GO:0046316">
    <property type="term" value="F:gluconokinase activity"/>
    <property type="evidence" value="ECO:0007669"/>
    <property type="project" value="UniProtKB-EC"/>
</dbReference>
<sequence>MTATCLVVMGVSGAGKSTIARRLADSLGWPMAEADEFHPPANIDKMTAGVPLTDADRAPWLAALRDWITEQSRNGIDTVVTCSALKHGYRDVLREARARVRFVHLAGGQDLVTDRLSTRSGHFMPPSLLDSQFGDLEELAADEDGVTVDLARSPEEIVESALLRLDLHPGAPPGR</sequence>
<dbReference type="EMBL" id="MWIH01000003">
    <property type="protein sequence ID" value="OQO93984.1"/>
    <property type="molecule type" value="Genomic_DNA"/>
</dbReference>
<gene>
    <name evidence="11" type="ORF">B1813_05605</name>
</gene>
<evidence type="ECO:0000256" key="6">
    <source>
        <dbReference type="ARBA" id="ARBA00022777"/>
    </source>
</evidence>
<name>A0A1V9AAM0_SACPI</name>
<dbReference type="EC" id="2.7.1.12" evidence="3 10"/>
<evidence type="ECO:0000256" key="4">
    <source>
        <dbReference type="ARBA" id="ARBA00022679"/>
    </source>
</evidence>
<dbReference type="PANTHER" id="PTHR43442:SF3">
    <property type="entry name" value="GLUCONOKINASE-RELATED"/>
    <property type="match status" value="1"/>
</dbReference>
<evidence type="ECO:0000256" key="2">
    <source>
        <dbReference type="ARBA" id="ARBA00008420"/>
    </source>
</evidence>
<evidence type="ECO:0000256" key="5">
    <source>
        <dbReference type="ARBA" id="ARBA00022741"/>
    </source>
</evidence>
<evidence type="ECO:0000313" key="11">
    <source>
        <dbReference type="EMBL" id="OQO93984.1"/>
    </source>
</evidence>
<evidence type="ECO:0000256" key="3">
    <source>
        <dbReference type="ARBA" id="ARBA00012054"/>
    </source>
</evidence>
<dbReference type="SUPFAM" id="SSF52540">
    <property type="entry name" value="P-loop containing nucleoside triphosphate hydrolases"/>
    <property type="match status" value="1"/>
</dbReference>
<evidence type="ECO:0000256" key="8">
    <source>
        <dbReference type="ARBA" id="ARBA00023064"/>
    </source>
</evidence>
<evidence type="ECO:0000256" key="7">
    <source>
        <dbReference type="ARBA" id="ARBA00022840"/>
    </source>
</evidence>
<dbReference type="AlphaFoldDB" id="A0A1V9AAM0"/>
<accession>A0A1V9AAM0</accession>
<proteinExistence type="inferred from homology"/>
<evidence type="ECO:0000256" key="9">
    <source>
        <dbReference type="ARBA" id="ARBA00048090"/>
    </source>
</evidence>